<keyword evidence="12" id="KW-0813">Transport</keyword>
<comment type="subcellular location">
    <subcellularLocation>
        <location evidence="12">Cell membrane</location>
        <topology evidence="12">Multi-pass membrane protein</topology>
    </subcellularLocation>
    <subcellularLocation>
        <location evidence="2">Membrane</location>
        <topology evidence="2">Multi-pass membrane protein</topology>
    </subcellularLocation>
</comment>
<dbReference type="InterPro" id="IPR036412">
    <property type="entry name" value="HAD-like_sf"/>
</dbReference>
<dbReference type="InterPro" id="IPR023298">
    <property type="entry name" value="ATPase_P-typ_TM_dom_sf"/>
</dbReference>
<dbReference type="PRINTS" id="PR00120">
    <property type="entry name" value="HATPASE"/>
</dbReference>
<gene>
    <name evidence="14" type="ORF">KFL_001070030</name>
</gene>
<evidence type="ECO:0000259" key="13">
    <source>
        <dbReference type="SMART" id="SM00831"/>
    </source>
</evidence>
<dbReference type="Gene3D" id="1.20.1110.10">
    <property type="entry name" value="Calcium-transporting ATPase, transmembrane domain"/>
    <property type="match status" value="1"/>
</dbReference>
<dbReference type="GO" id="GO:0051453">
    <property type="term" value="P:regulation of intracellular pH"/>
    <property type="evidence" value="ECO:0000318"/>
    <property type="project" value="GO_Central"/>
</dbReference>
<organism evidence="14 15">
    <name type="scientific">Klebsormidium nitens</name>
    <name type="common">Green alga</name>
    <name type="synonym">Ulothrix nitens</name>
    <dbReference type="NCBI Taxonomy" id="105231"/>
    <lineage>
        <taxon>Eukaryota</taxon>
        <taxon>Viridiplantae</taxon>
        <taxon>Streptophyta</taxon>
        <taxon>Klebsormidiophyceae</taxon>
        <taxon>Klebsormidiales</taxon>
        <taxon>Klebsormidiaceae</taxon>
        <taxon>Klebsormidium</taxon>
    </lineage>
</organism>
<evidence type="ECO:0000256" key="5">
    <source>
        <dbReference type="ARBA" id="ARBA00022692"/>
    </source>
</evidence>
<dbReference type="InterPro" id="IPR044492">
    <property type="entry name" value="P_typ_ATPase_HD_dom"/>
</dbReference>
<dbReference type="GO" id="GO:0008553">
    <property type="term" value="F:P-type proton-exporting transporter activity"/>
    <property type="evidence" value="ECO:0000318"/>
    <property type="project" value="GO_Central"/>
</dbReference>
<evidence type="ECO:0000256" key="10">
    <source>
        <dbReference type="ARBA" id="ARBA00023136"/>
    </source>
</evidence>
<dbReference type="OrthoDB" id="116380at2759"/>
<accession>A0A1Y1I2E2</accession>
<evidence type="ECO:0000256" key="11">
    <source>
        <dbReference type="ARBA" id="ARBA00048122"/>
    </source>
</evidence>
<comment type="catalytic activity">
    <reaction evidence="11 12">
        <text>ATP + H2O + H(+)(in) = ADP + phosphate + 2 H(+)(out)</text>
        <dbReference type="Rhea" id="RHEA:20852"/>
        <dbReference type="ChEBI" id="CHEBI:15377"/>
        <dbReference type="ChEBI" id="CHEBI:15378"/>
        <dbReference type="ChEBI" id="CHEBI:30616"/>
        <dbReference type="ChEBI" id="CHEBI:43474"/>
        <dbReference type="ChEBI" id="CHEBI:456216"/>
        <dbReference type="EC" id="7.1.2.1"/>
    </reaction>
</comment>
<keyword evidence="7 12" id="KW-0067">ATP-binding</keyword>
<dbReference type="EC" id="7.1.2.1" evidence="12"/>
<dbReference type="PANTHER" id="PTHR42861">
    <property type="entry name" value="CALCIUM-TRANSPORTING ATPASE"/>
    <property type="match status" value="1"/>
</dbReference>
<feature type="transmembrane region" description="Helical" evidence="12">
    <location>
        <begin position="724"/>
        <end position="747"/>
    </location>
</feature>
<dbReference type="SFLD" id="SFLDG00002">
    <property type="entry name" value="C1.7:_P-type_atpase_like"/>
    <property type="match status" value="1"/>
</dbReference>
<dbReference type="GO" id="GO:0005886">
    <property type="term" value="C:plasma membrane"/>
    <property type="evidence" value="ECO:0000318"/>
    <property type="project" value="GO_Central"/>
</dbReference>
<dbReference type="InterPro" id="IPR004014">
    <property type="entry name" value="ATPase_P-typ_cation-transptr_N"/>
</dbReference>
<dbReference type="InterPro" id="IPR001757">
    <property type="entry name" value="P_typ_ATPase"/>
</dbReference>
<feature type="transmembrane region" description="Helical" evidence="12">
    <location>
        <begin position="646"/>
        <end position="667"/>
    </location>
</feature>
<comment type="similarity">
    <text evidence="3 12">Belongs to the cation transport ATPase (P-type) (TC 3.A.3) family. Type IIIA subfamily.</text>
</comment>
<sequence>MADAKDQEAVAVDVAALEEKESGGNKEFGGPKDVDEKPFEFSEGLTSDQAKELLHIHGKNELEEKVTPSWLVYLKQLKGPMPIMIWIAIIVEAAIQNWLDMGILLGIQFINATIGWYETTKAANAVAALKASLKPFATVKRDGKWQQIDARVVVPGDLVGLNAGAAVPADCRVNEGRIEVDQSALTGESLPVTMRRGDAPKMGSTITRGEVEGTVEFTGKNTFFGKTATMLQTVDELGNLQKILLKIMFVLVVISLTLCFIALLYLIFDKDTSFKKALSFVVVLLVASIPIAIEIVCTCTLALGSRQLAAMHAIVTRLVSIEEMAGMNMLCSDKTGTLTLNKMVIQDECPIYTAGVTRDDVILAAALAAKWKEPAKDALDTMVLGTAPLAKCDEYQQVDYMPFDPSVKRTEGTLVGPDGKKFKTTKGAPQIIMNLCHNKAEIAKELEATVYSFGLRGIRCLAVARTMEGTDDQWEMLGILTFLDPPRPDTKRTIERAMEYGVGVKMITGDQVVIACETSRTLGLGTNIKGAQGLPDMAKDGKIPKDLGKKYGKMIAAADGFAQVYPEHKYLIVETLRQEGYTVGMTGDGVNDAPALKRADVGIAVSGATDAARAAADIVLTSPGLSVVVEAIIIARCIFQRVLSFINYRVAATLQLLCFFFIAVFAFPPTDYDMGEENDTRPKFFQLPVLMLMLITLLNDGTLITIGYDYVIPSNRPEKWNLKVLFLTSSILAAVACGSSLLLLWCALDSHNQSGVFHAFGLPHIEYGQITTLIYLKVSLSDFLTLFSARTQGWFWTQRPGKLLMFGCSFALTISTILACVWPSGELDDLAVKGLARGNYSLWAIWVWIYCIVWWFIQDAAKVLAYRLIYKYNIFNAQAGRKVLVKDMSHYEGHEMEEKHGDDVVQLSYNVKTGKAVAADLKKHMAENGGTGTPGASMHGHMGKELDAKMTEDEHGEIYMTVSYSKQSGKDVARQLKEQLRNKQ</sequence>
<feature type="transmembrane region" description="Helical" evidence="12">
    <location>
        <begin position="803"/>
        <end position="825"/>
    </location>
</feature>
<dbReference type="FunFam" id="3.40.50.1000:FF:000008">
    <property type="entry name" value="Plasma membrane ATPase"/>
    <property type="match status" value="1"/>
</dbReference>
<dbReference type="Proteomes" id="UP000054558">
    <property type="component" value="Unassembled WGS sequence"/>
</dbReference>
<dbReference type="Pfam" id="PF00702">
    <property type="entry name" value="Hydrolase"/>
    <property type="match status" value="1"/>
</dbReference>
<evidence type="ECO:0000313" key="15">
    <source>
        <dbReference type="Proteomes" id="UP000054558"/>
    </source>
</evidence>
<name>A0A1Y1I2E2_KLENI</name>
<reference evidence="14 15" key="1">
    <citation type="journal article" date="2014" name="Nat. Commun.">
        <title>Klebsormidium flaccidum genome reveals primary factors for plant terrestrial adaptation.</title>
        <authorList>
            <person name="Hori K."/>
            <person name="Maruyama F."/>
            <person name="Fujisawa T."/>
            <person name="Togashi T."/>
            <person name="Yamamoto N."/>
            <person name="Seo M."/>
            <person name="Sato S."/>
            <person name="Yamada T."/>
            <person name="Mori H."/>
            <person name="Tajima N."/>
            <person name="Moriyama T."/>
            <person name="Ikeuchi M."/>
            <person name="Watanabe M."/>
            <person name="Wada H."/>
            <person name="Kobayashi K."/>
            <person name="Saito M."/>
            <person name="Masuda T."/>
            <person name="Sasaki-Sekimoto Y."/>
            <person name="Mashiguchi K."/>
            <person name="Awai K."/>
            <person name="Shimojima M."/>
            <person name="Masuda S."/>
            <person name="Iwai M."/>
            <person name="Nobusawa T."/>
            <person name="Narise T."/>
            <person name="Kondo S."/>
            <person name="Saito H."/>
            <person name="Sato R."/>
            <person name="Murakawa M."/>
            <person name="Ihara Y."/>
            <person name="Oshima-Yamada Y."/>
            <person name="Ohtaka K."/>
            <person name="Satoh M."/>
            <person name="Sonobe K."/>
            <person name="Ishii M."/>
            <person name="Ohtani R."/>
            <person name="Kanamori-Sato M."/>
            <person name="Honoki R."/>
            <person name="Miyazaki D."/>
            <person name="Mochizuki H."/>
            <person name="Umetsu J."/>
            <person name="Higashi K."/>
            <person name="Shibata D."/>
            <person name="Kamiya Y."/>
            <person name="Sato N."/>
            <person name="Nakamura Y."/>
            <person name="Tabata S."/>
            <person name="Ida S."/>
            <person name="Kurokawa K."/>
            <person name="Ohta H."/>
        </authorList>
    </citation>
    <scope>NUCLEOTIDE SEQUENCE [LARGE SCALE GENOMIC DNA]</scope>
    <source>
        <strain evidence="14 15">NIES-2285</strain>
    </source>
</reference>
<dbReference type="InterPro" id="IPR023214">
    <property type="entry name" value="HAD_sf"/>
</dbReference>
<dbReference type="InterPro" id="IPR006534">
    <property type="entry name" value="P-type_ATPase_IIIA"/>
</dbReference>
<dbReference type="InterPro" id="IPR059000">
    <property type="entry name" value="ATPase_P-type_domA"/>
</dbReference>
<keyword evidence="9 12" id="KW-1133">Transmembrane helix</keyword>
<dbReference type="NCBIfam" id="TIGR01647">
    <property type="entry name" value="ATPase-IIIA_H"/>
    <property type="match status" value="1"/>
</dbReference>
<dbReference type="STRING" id="105231.A0A1Y1I2E2"/>
<feature type="transmembrane region" description="Helical" evidence="12">
    <location>
        <begin position="767"/>
        <end position="791"/>
    </location>
</feature>
<proteinExistence type="inferred from homology"/>
<keyword evidence="6 12" id="KW-0547">Nucleotide-binding</keyword>
<protein>
    <recommendedName>
        <fullName evidence="12">Plasma membrane ATPase</fullName>
        <ecNumber evidence="12">7.1.2.1</ecNumber>
    </recommendedName>
</protein>
<evidence type="ECO:0000256" key="3">
    <source>
        <dbReference type="ARBA" id="ARBA00008804"/>
    </source>
</evidence>
<dbReference type="EMBL" id="DF237056">
    <property type="protein sequence ID" value="GAQ82298.1"/>
    <property type="molecule type" value="Genomic_DNA"/>
</dbReference>
<dbReference type="AlphaFoldDB" id="A0A1Y1I2E2"/>
<dbReference type="CDD" id="cd02076">
    <property type="entry name" value="P-type_ATPase_H"/>
    <property type="match status" value="1"/>
</dbReference>
<feature type="transmembrane region" description="Helical" evidence="12">
    <location>
        <begin position="247"/>
        <end position="268"/>
    </location>
</feature>
<dbReference type="OMA" id="TKHTIDC"/>
<feature type="transmembrane region" description="Helical" evidence="12">
    <location>
        <begin position="280"/>
        <end position="303"/>
    </location>
</feature>
<evidence type="ECO:0000256" key="12">
    <source>
        <dbReference type="RuleBase" id="RU362083"/>
    </source>
</evidence>
<dbReference type="SUPFAM" id="SSF81653">
    <property type="entry name" value="Calcium ATPase, transduction domain A"/>
    <property type="match status" value="1"/>
</dbReference>
<evidence type="ECO:0000256" key="7">
    <source>
        <dbReference type="ARBA" id="ARBA00022840"/>
    </source>
</evidence>
<keyword evidence="10 12" id="KW-0472">Membrane</keyword>
<dbReference type="SUPFAM" id="SSF56784">
    <property type="entry name" value="HAD-like"/>
    <property type="match status" value="1"/>
</dbReference>
<evidence type="ECO:0000256" key="1">
    <source>
        <dbReference type="ARBA" id="ARBA00003417"/>
    </source>
</evidence>
<dbReference type="FunFam" id="2.70.150.10:FF:000042">
    <property type="entry name" value="Plasma membrane ATPase"/>
    <property type="match status" value="1"/>
</dbReference>
<evidence type="ECO:0000256" key="2">
    <source>
        <dbReference type="ARBA" id="ARBA00004141"/>
    </source>
</evidence>
<dbReference type="InterPro" id="IPR023299">
    <property type="entry name" value="ATPase_P-typ_cyto_dom_N"/>
</dbReference>
<dbReference type="PRINTS" id="PR00119">
    <property type="entry name" value="CATATPASE"/>
</dbReference>
<dbReference type="SMART" id="SM00831">
    <property type="entry name" value="Cation_ATPase_N"/>
    <property type="match status" value="1"/>
</dbReference>
<evidence type="ECO:0000256" key="4">
    <source>
        <dbReference type="ARBA" id="ARBA00022553"/>
    </source>
</evidence>
<keyword evidence="15" id="KW-1185">Reference proteome</keyword>
<dbReference type="Gene3D" id="2.70.150.10">
    <property type="entry name" value="Calcium-transporting ATPase, cytoplasmic transduction domain A"/>
    <property type="match status" value="1"/>
</dbReference>
<keyword evidence="12" id="KW-0406">Ion transport</keyword>
<dbReference type="SFLD" id="SFLDF00027">
    <property type="entry name" value="p-type_atpase"/>
    <property type="match status" value="1"/>
</dbReference>
<dbReference type="Pfam" id="PF00690">
    <property type="entry name" value="Cation_ATPase_N"/>
    <property type="match status" value="1"/>
</dbReference>
<keyword evidence="12" id="KW-0375">Hydrogen ion transport</keyword>
<feature type="transmembrane region" description="Helical" evidence="12">
    <location>
        <begin position="840"/>
        <end position="857"/>
    </location>
</feature>
<dbReference type="PROSITE" id="PS00154">
    <property type="entry name" value="ATPASE_E1_E2"/>
    <property type="match status" value="1"/>
</dbReference>
<keyword evidence="4" id="KW-0597">Phosphoprotein</keyword>
<dbReference type="NCBIfam" id="TIGR01494">
    <property type="entry name" value="ATPase_P-type"/>
    <property type="match status" value="2"/>
</dbReference>
<comment type="function">
    <text evidence="1">The plasma membrane ATPase of plants and fungi is a hydrogen ion pump. The proton gradient it generates drives the active transport of nutrients by H(+)-symport. The resulting external acidification and/or internal alkinization may mediate growth responses.</text>
</comment>
<keyword evidence="12" id="KW-0460">Magnesium</keyword>
<evidence type="ECO:0000256" key="8">
    <source>
        <dbReference type="ARBA" id="ARBA00022967"/>
    </source>
</evidence>
<evidence type="ECO:0000256" key="9">
    <source>
        <dbReference type="ARBA" id="ARBA00022989"/>
    </source>
</evidence>
<dbReference type="SFLD" id="SFLDS00003">
    <property type="entry name" value="Haloacid_Dehalogenase"/>
    <property type="match status" value="1"/>
</dbReference>
<keyword evidence="8 12" id="KW-1278">Translocase</keyword>
<dbReference type="InterPro" id="IPR008250">
    <property type="entry name" value="ATPase_P-typ_transduc_dom_A_sf"/>
</dbReference>
<evidence type="ECO:0000313" key="14">
    <source>
        <dbReference type="EMBL" id="GAQ82298.1"/>
    </source>
</evidence>
<dbReference type="GO" id="GO:1902600">
    <property type="term" value="P:proton transmembrane transport"/>
    <property type="evidence" value="ECO:0000318"/>
    <property type="project" value="GO_Central"/>
</dbReference>
<dbReference type="GO" id="GO:0016887">
    <property type="term" value="F:ATP hydrolysis activity"/>
    <property type="evidence" value="ECO:0007669"/>
    <property type="project" value="InterPro"/>
</dbReference>
<dbReference type="GO" id="GO:0120029">
    <property type="term" value="P:proton export across plasma membrane"/>
    <property type="evidence" value="ECO:0007669"/>
    <property type="project" value="UniProtKB-UniRule"/>
</dbReference>
<dbReference type="SUPFAM" id="SSF81665">
    <property type="entry name" value="Calcium ATPase, transmembrane domain M"/>
    <property type="match status" value="1"/>
</dbReference>
<dbReference type="InterPro" id="IPR018303">
    <property type="entry name" value="ATPase_P-typ_P_site"/>
</dbReference>
<dbReference type="FunFam" id="3.40.1110.10:FF:000005">
    <property type="entry name" value="Plasma membrane ATPase"/>
    <property type="match status" value="1"/>
</dbReference>
<dbReference type="Gene3D" id="3.40.1110.10">
    <property type="entry name" value="Calcium-transporting ATPase, cytoplasmic domain N"/>
    <property type="match status" value="1"/>
</dbReference>
<keyword evidence="5 12" id="KW-0812">Transmembrane</keyword>
<dbReference type="Pfam" id="PF00122">
    <property type="entry name" value="E1-E2_ATPase"/>
    <property type="match status" value="1"/>
</dbReference>
<feature type="domain" description="Cation-transporting P-type ATPase N-terminal" evidence="13">
    <location>
        <begin position="1"/>
        <end position="97"/>
    </location>
</feature>
<feature type="transmembrane region" description="Helical" evidence="12">
    <location>
        <begin position="687"/>
        <end position="712"/>
    </location>
</feature>
<dbReference type="GO" id="GO:0005524">
    <property type="term" value="F:ATP binding"/>
    <property type="evidence" value="ECO:0007669"/>
    <property type="project" value="UniProtKB-UniRule"/>
</dbReference>
<evidence type="ECO:0000256" key="6">
    <source>
        <dbReference type="ARBA" id="ARBA00022741"/>
    </source>
</evidence>
<dbReference type="Gene3D" id="3.40.50.1000">
    <property type="entry name" value="HAD superfamily/HAD-like"/>
    <property type="match status" value="1"/>
</dbReference>